<gene>
    <name evidence="2" type="ORF">MDUV_40270</name>
</gene>
<dbReference type="Gene3D" id="1.10.357.10">
    <property type="entry name" value="Tetracycline Repressor, domain 2"/>
    <property type="match status" value="1"/>
</dbReference>
<dbReference type="OrthoDB" id="3472818at2"/>
<protein>
    <submittedName>
        <fullName evidence="2">Uncharacterized protein</fullName>
    </submittedName>
</protein>
<evidence type="ECO:0000313" key="3">
    <source>
        <dbReference type="Proteomes" id="UP000467006"/>
    </source>
</evidence>
<sequence>MTTPAGRRWGGEGAATDDEQARHKLLDAGERCIAQRGDTQIRMVEVADEAAVARSTLYRYYATRDDLLLALVLRRIDRAAARWVAGLRRPRDAAASIRELVLHPVTAVDGDPVNLALYSGDRGTLISVLDEGTDAITAVLAGHVGPLFTQWKRDGQLHPDLDLRETMQWISATTSFLLSSQWRHRAPSAHRRFVDRYLLRALLV</sequence>
<dbReference type="EMBL" id="AP022563">
    <property type="protein sequence ID" value="BBX19167.1"/>
    <property type="molecule type" value="Genomic_DNA"/>
</dbReference>
<evidence type="ECO:0000313" key="2">
    <source>
        <dbReference type="EMBL" id="BBX19167.1"/>
    </source>
</evidence>
<reference evidence="2 3" key="1">
    <citation type="journal article" date="2019" name="Emerg. Microbes Infect.">
        <title>Comprehensive subspecies identification of 175 nontuberculous mycobacteria species based on 7547 genomic profiles.</title>
        <authorList>
            <person name="Matsumoto Y."/>
            <person name="Kinjo T."/>
            <person name="Motooka D."/>
            <person name="Nabeya D."/>
            <person name="Jung N."/>
            <person name="Uechi K."/>
            <person name="Horii T."/>
            <person name="Iida T."/>
            <person name="Fujita J."/>
            <person name="Nakamura S."/>
        </authorList>
    </citation>
    <scope>NUCLEOTIDE SEQUENCE [LARGE SCALE GENOMIC DNA]</scope>
    <source>
        <strain evidence="2 3">JCM 6396</strain>
    </source>
</reference>
<dbReference type="InterPro" id="IPR050109">
    <property type="entry name" value="HTH-type_TetR-like_transc_reg"/>
</dbReference>
<dbReference type="AlphaFoldDB" id="A0A7I7K515"/>
<dbReference type="PANTHER" id="PTHR30055">
    <property type="entry name" value="HTH-TYPE TRANSCRIPTIONAL REGULATOR RUTR"/>
    <property type="match status" value="1"/>
</dbReference>
<dbReference type="GO" id="GO:0000976">
    <property type="term" value="F:transcription cis-regulatory region binding"/>
    <property type="evidence" value="ECO:0007669"/>
    <property type="project" value="TreeGrafter"/>
</dbReference>
<dbReference type="PROSITE" id="PS50977">
    <property type="entry name" value="HTH_TETR_2"/>
    <property type="match status" value="1"/>
</dbReference>
<dbReference type="Proteomes" id="UP000467006">
    <property type="component" value="Chromosome"/>
</dbReference>
<proteinExistence type="predicted"/>
<keyword evidence="1" id="KW-0238">DNA-binding</keyword>
<keyword evidence="3" id="KW-1185">Reference proteome</keyword>
<name>A0A7I7K515_9MYCO</name>
<dbReference type="PANTHER" id="PTHR30055:SF146">
    <property type="entry name" value="HTH-TYPE TRANSCRIPTIONAL DUAL REGULATOR CECR"/>
    <property type="match status" value="1"/>
</dbReference>
<dbReference type="Pfam" id="PF00440">
    <property type="entry name" value="TetR_N"/>
    <property type="match status" value="1"/>
</dbReference>
<dbReference type="InterPro" id="IPR009057">
    <property type="entry name" value="Homeodomain-like_sf"/>
</dbReference>
<dbReference type="GO" id="GO:0003700">
    <property type="term" value="F:DNA-binding transcription factor activity"/>
    <property type="evidence" value="ECO:0007669"/>
    <property type="project" value="TreeGrafter"/>
</dbReference>
<dbReference type="SUPFAM" id="SSF46689">
    <property type="entry name" value="Homeodomain-like"/>
    <property type="match status" value="1"/>
</dbReference>
<accession>A0A7I7K515</accession>
<dbReference type="InterPro" id="IPR001647">
    <property type="entry name" value="HTH_TetR"/>
</dbReference>
<dbReference type="PRINTS" id="PR00455">
    <property type="entry name" value="HTHTETR"/>
</dbReference>
<dbReference type="KEGG" id="mdu:MDUV_40270"/>
<organism evidence="2 3">
    <name type="scientific">Mycolicibacterium duvalii</name>
    <dbReference type="NCBI Taxonomy" id="39688"/>
    <lineage>
        <taxon>Bacteria</taxon>
        <taxon>Bacillati</taxon>
        <taxon>Actinomycetota</taxon>
        <taxon>Actinomycetes</taxon>
        <taxon>Mycobacteriales</taxon>
        <taxon>Mycobacteriaceae</taxon>
        <taxon>Mycolicibacterium</taxon>
    </lineage>
</organism>
<dbReference type="RefSeq" id="WP_098000427.1">
    <property type="nucleotide sequence ID" value="NZ_AP022563.1"/>
</dbReference>
<evidence type="ECO:0000256" key="1">
    <source>
        <dbReference type="ARBA" id="ARBA00023125"/>
    </source>
</evidence>